<keyword evidence="3" id="KW-0808">Transferase</keyword>
<dbReference type="OrthoDB" id="21204at2759"/>
<dbReference type="AlphaFoldDB" id="A0A9P4N2T0"/>
<comment type="catalytic activity">
    <reaction evidence="1">
        <text>S-ubiquitinyl-[E2 ubiquitin-conjugating enzyme]-L-cysteine + [acceptor protein]-L-lysine = [E2 ubiquitin-conjugating enzyme]-L-cysteine + N(6)-ubiquitinyl-[acceptor protein]-L-lysine.</text>
        <dbReference type="EC" id="2.3.2.27"/>
    </reaction>
</comment>
<dbReference type="InterPro" id="IPR013083">
    <property type="entry name" value="Znf_RING/FYVE/PHD"/>
</dbReference>
<evidence type="ECO:0000313" key="10">
    <source>
        <dbReference type="Proteomes" id="UP000800093"/>
    </source>
</evidence>
<dbReference type="SUPFAM" id="SSF57850">
    <property type="entry name" value="RING/U-box"/>
    <property type="match status" value="1"/>
</dbReference>
<evidence type="ECO:0000256" key="6">
    <source>
        <dbReference type="PROSITE-ProRule" id="PRU00175"/>
    </source>
</evidence>
<reference evidence="10" key="1">
    <citation type="journal article" date="2020" name="Stud. Mycol.">
        <title>101 Dothideomycetes genomes: A test case for predicting lifestyles and emergence of pathogens.</title>
        <authorList>
            <person name="Haridas S."/>
            <person name="Albert R."/>
            <person name="Binder M."/>
            <person name="Bloem J."/>
            <person name="LaButti K."/>
            <person name="Salamov A."/>
            <person name="Andreopoulos B."/>
            <person name="Baker S."/>
            <person name="Barry K."/>
            <person name="Bills G."/>
            <person name="Bluhm B."/>
            <person name="Cannon C."/>
            <person name="Castanera R."/>
            <person name="Culley D."/>
            <person name="Daum C."/>
            <person name="Ezra D."/>
            <person name="Gonzalez J."/>
            <person name="Henrissat B."/>
            <person name="Kuo A."/>
            <person name="Liang C."/>
            <person name="Lipzen A."/>
            <person name="Lutzoni F."/>
            <person name="Magnuson J."/>
            <person name="Mondo S."/>
            <person name="Nolan M."/>
            <person name="Ohm R."/>
            <person name="Pangilinan J."/>
            <person name="Park H.-J."/>
            <person name="Ramirez L."/>
            <person name="Alfaro M."/>
            <person name="Sun H."/>
            <person name="Tritt A."/>
            <person name="Yoshinaga Y."/>
            <person name="Zwiers L.-H."/>
            <person name="Turgeon B."/>
            <person name="Goodwin S."/>
            <person name="Spatafora J."/>
            <person name="Crous P."/>
            <person name="Grigoriev I."/>
        </authorList>
    </citation>
    <scope>NUCLEOTIDE SEQUENCE [LARGE SCALE GENOMIC DNA]</scope>
    <source>
        <strain evidence="10">CBS 304.66</strain>
    </source>
</reference>
<dbReference type="GO" id="GO:0008270">
    <property type="term" value="F:zinc ion binding"/>
    <property type="evidence" value="ECO:0007669"/>
    <property type="project" value="UniProtKB-KW"/>
</dbReference>
<protein>
    <recommendedName>
        <fullName evidence="2">RING-type E3 ubiquitin transferase</fullName>
        <ecNumber evidence="2">2.3.2.27</ecNumber>
    </recommendedName>
</protein>
<organism evidence="9 10">
    <name type="scientific">Lojkania enalia</name>
    <dbReference type="NCBI Taxonomy" id="147567"/>
    <lineage>
        <taxon>Eukaryota</taxon>
        <taxon>Fungi</taxon>
        <taxon>Dikarya</taxon>
        <taxon>Ascomycota</taxon>
        <taxon>Pezizomycotina</taxon>
        <taxon>Dothideomycetes</taxon>
        <taxon>Pleosporomycetidae</taxon>
        <taxon>Pleosporales</taxon>
        <taxon>Pleosporales incertae sedis</taxon>
        <taxon>Lojkania</taxon>
    </lineage>
</organism>
<accession>A0A9P4N2T0</accession>
<keyword evidence="10" id="KW-1185">Reference proteome</keyword>
<keyword evidence="5" id="KW-0804">Transcription</keyword>
<evidence type="ECO:0000259" key="8">
    <source>
        <dbReference type="PROSITE" id="PS50089"/>
    </source>
</evidence>
<feature type="region of interest" description="Disordered" evidence="7">
    <location>
        <begin position="279"/>
        <end position="312"/>
    </location>
</feature>
<comment type="caution">
    <text evidence="9">The sequence shown here is derived from an EMBL/GenBank/DDBJ whole genome shotgun (WGS) entry which is preliminary data.</text>
</comment>
<dbReference type="Pfam" id="PF13639">
    <property type="entry name" value="zf-RING_2"/>
    <property type="match status" value="1"/>
</dbReference>
<proteinExistence type="predicted"/>
<evidence type="ECO:0000256" key="1">
    <source>
        <dbReference type="ARBA" id="ARBA00000900"/>
    </source>
</evidence>
<dbReference type="EC" id="2.3.2.27" evidence="2"/>
<feature type="domain" description="RING-type" evidence="8">
    <location>
        <begin position="16"/>
        <end position="56"/>
    </location>
</feature>
<dbReference type="SMART" id="SM00184">
    <property type="entry name" value="RING"/>
    <property type="match status" value="1"/>
</dbReference>
<evidence type="ECO:0000256" key="4">
    <source>
        <dbReference type="ARBA" id="ARBA00023015"/>
    </source>
</evidence>
<gene>
    <name evidence="9" type="ORF">CC78DRAFT_456901</name>
</gene>
<dbReference type="PANTHER" id="PTHR46077:SF1">
    <property type="entry name" value="TOP1 BINDING ARGININE_SERINE RICH PROTEIN, E3 UBIQUITIN LIGASE"/>
    <property type="match status" value="1"/>
</dbReference>
<dbReference type="GO" id="GO:0006513">
    <property type="term" value="P:protein monoubiquitination"/>
    <property type="evidence" value="ECO:0007669"/>
    <property type="project" value="TreeGrafter"/>
</dbReference>
<evidence type="ECO:0000256" key="7">
    <source>
        <dbReference type="SAM" id="MobiDB-lite"/>
    </source>
</evidence>
<dbReference type="InterPro" id="IPR001841">
    <property type="entry name" value="Znf_RING"/>
</dbReference>
<dbReference type="Proteomes" id="UP000800093">
    <property type="component" value="Unassembled WGS sequence"/>
</dbReference>
<evidence type="ECO:0000256" key="5">
    <source>
        <dbReference type="ARBA" id="ARBA00023163"/>
    </source>
</evidence>
<dbReference type="EMBL" id="ML986590">
    <property type="protein sequence ID" value="KAF2267630.1"/>
    <property type="molecule type" value="Genomic_DNA"/>
</dbReference>
<keyword evidence="6" id="KW-0862">Zinc</keyword>
<sequence>MEATASSSKDDSGDACVICLSPISERAVTVPCNHTTFDFICLASWLQQKSACPLCKTEVRAVQYDWRSPSDFRTFSVRSTEVPRNPAPAATAFSTSYQRSRYRLPRRPHPTRQPYSPPDPDTALLRRRFVYRHQLYSYHVGTNRLSRYQDLTPEMVTSSPELQSRAKMFIRRELRVFSFLDSGSDGVPFQGRPTTSSNAEFLLTYIVAILKAIDLKESTGHAEELLSEFLGRDSARLFLHELNAWLRSPYTKLEDWDRHVQYRERLPYAFGEGGRPVFRGQKRRVQSRSPSPGLNRRSERGGRDTMRRHVPD</sequence>
<evidence type="ECO:0000256" key="3">
    <source>
        <dbReference type="ARBA" id="ARBA00022679"/>
    </source>
</evidence>
<evidence type="ECO:0000313" key="9">
    <source>
        <dbReference type="EMBL" id="KAF2267630.1"/>
    </source>
</evidence>
<evidence type="ECO:0000256" key="2">
    <source>
        <dbReference type="ARBA" id="ARBA00012483"/>
    </source>
</evidence>
<keyword evidence="6" id="KW-0863">Zinc-finger</keyword>
<name>A0A9P4N2T0_9PLEO</name>
<feature type="compositionally biased region" description="Basic and acidic residues" evidence="7">
    <location>
        <begin position="296"/>
        <end position="312"/>
    </location>
</feature>
<dbReference type="PANTHER" id="PTHR46077">
    <property type="entry name" value="E3 UBIQUITIN-PROTEIN LIGASE TOPORS"/>
    <property type="match status" value="1"/>
</dbReference>
<dbReference type="PROSITE" id="PS50089">
    <property type="entry name" value="ZF_RING_2"/>
    <property type="match status" value="1"/>
</dbReference>
<keyword evidence="4" id="KW-0805">Transcription regulation</keyword>
<dbReference type="GO" id="GO:0061630">
    <property type="term" value="F:ubiquitin protein ligase activity"/>
    <property type="evidence" value="ECO:0007669"/>
    <property type="project" value="UniProtKB-EC"/>
</dbReference>
<dbReference type="Gene3D" id="3.30.40.10">
    <property type="entry name" value="Zinc/RING finger domain, C3HC4 (zinc finger)"/>
    <property type="match status" value="1"/>
</dbReference>
<keyword evidence="6" id="KW-0479">Metal-binding</keyword>
<dbReference type="GO" id="GO:0000209">
    <property type="term" value="P:protein polyubiquitination"/>
    <property type="evidence" value="ECO:0007669"/>
    <property type="project" value="TreeGrafter"/>
</dbReference>